<evidence type="ECO:0000313" key="2">
    <source>
        <dbReference type="Proteomes" id="UP001153069"/>
    </source>
</evidence>
<protein>
    <submittedName>
        <fullName evidence="1">Uncharacterized protein</fullName>
    </submittedName>
</protein>
<gene>
    <name evidence="1" type="ORF">SEMRO_213_G088440.1</name>
</gene>
<dbReference type="AlphaFoldDB" id="A0A9N8DMS5"/>
<dbReference type="Proteomes" id="UP001153069">
    <property type="component" value="Unassembled WGS sequence"/>
</dbReference>
<reference evidence="1" key="1">
    <citation type="submission" date="2020-06" db="EMBL/GenBank/DDBJ databases">
        <authorList>
            <consortium name="Plant Systems Biology data submission"/>
        </authorList>
    </citation>
    <scope>NUCLEOTIDE SEQUENCE</scope>
    <source>
        <strain evidence="1">D6</strain>
    </source>
</reference>
<dbReference type="SUPFAM" id="SSF55961">
    <property type="entry name" value="Bet v1-like"/>
    <property type="match status" value="1"/>
</dbReference>
<name>A0A9N8DMS5_9STRA</name>
<keyword evidence="2" id="KW-1185">Reference proteome</keyword>
<evidence type="ECO:0000313" key="1">
    <source>
        <dbReference type="EMBL" id="CAB9504915.1"/>
    </source>
</evidence>
<sequence>MTKKDSSGNLGVKLAWFAAAVSALVAPLAGVLVALPSTWAPGTVGGLLGEEMLDTHQKAKDYADRSIQEALQIWAESTTNWQVMLDMNEPHNNMTLEARRITEGPFSKSGVLLTRQVGRVPGVSAQDLYDFLISPEGFAVIDPMSDPVDFDKYIERIPNWRRGGRLEVGESYVPSSSFSNELLFVVLNTFLPAERLFVSKSILHPSRPGHSIFYDGDRVAAGENGNRTRVINTYALQVSDSADGVAEVKIIGYIDGFPAWDFLINYLTCKIGPSEFFPRLHAALEARRTADLDVM</sequence>
<organism evidence="1 2">
    <name type="scientific">Seminavis robusta</name>
    <dbReference type="NCBI Taxonomy" id="568900"/>
    <lineage>
        <taxon>Eukaryota</taxon>
        <taxon>Sar</taxon>
        <taxon>Stramenopiles</taxon>
        <taxon>Ochrophyta</taxon>
        <taxon>Bacillariophyta</taxon>
        <taxon>Bacillariophyceae</taxon>
        <taxon>Bacillariophycidae</taxon>
        <taxon>Naviculales</taxon>
        <taxon>Naviculaceae</taxon>
        <taxon>Seminavis</taxon>
    </lineage>
</organism>
<accession>A0A9N8DMS5</accession>
<proteinExistence type="predicted"/>
<dbReference type="EMBL" id="CAICTM010000212">
    <property type="protein sequence ID" value="CAB9504915.1"/>
    <property type="molecule type" value="Genomic_DNA"/>
</dbReference>
<dbReference type="OrthoDB" id="47459at2759"/>
<comment type="caution">
    <text evidence="1">The sequence shown here is derived from an EMBL/GenBank/DDBJ whole genome shotgun (WGS) entry which is preliminary data.</text>
</comment>